<comment type="caution">
    <text evidence="2">The sequence shown here is derived from an EMBL/GenBank/DDBJ whole genome shotgun (WGS) entry which is preliminary data.</text>
</comment>
<dbReference type="InterPro" id="IPR011659">
    <property type="entry name" value="WD40"/>
</dbReference>
<dbReference type="EMBL" id="JASJUT010000001">
    <property type="protein sequence ID" value="MDK2594030.1"/>
    <property type="molecule type" value="Genomic_DNA"/>
</dbReference>
<evidence type="ECO:0008006" key="4">
    <source>
        <dbReference type="Google" id="ProtNLM"/>
    </source>
</evidence>
<sequence length="286" mass="32408">MKHIRISVTLLFLVLTMSNKGHSQVALLAPVEPYFGQKPPDLTPEVFAPDIVSSEHHEWDAVFTPDMKEFYFSRKNNTSKKESHFVLKFENNRWHESEVERGVGGSISPDGKTMYYTNKYRERIDGGWSELKSLGSEYEDIDIMALTVSSKGTYFFDEYRRGGGGLLRYARLINGKREAPKPLSKELNTGIVNIHPFIAPDESYILWDSRRDGGYGGSDIYVSFRQEDGSWGAAINLGDKINTSTSQNGGYVTPDGKYLFFNSPDKSGNGDFYWVDAQIIEKLRPK</sequence>
<keyword evidence="3" id="KW-1185">Reference proteome</keyword>
<accession>A0ABT7EFG3</accession>
<feature type="signal peptide" evidence="1">
    <location>
        <begin position="1"/>
        <end position="23"/>
    </location>
</feature>
<gene>
    <name evidence="2" type="ORF">QNM18_02970</name>
</gene>
<dbReference type="Pfam" id="PF07676">
    <property type="entry name" value="PD40"/>
    <property type="match status" value="3"/>
</dbReference>
<dbReference type="Gene3D" id="2.120.10.30">
    <property type="entry name" value="TolB, C-terminal domain"/>
    <property type="match status" value="1"/>
</dbReference>
<dbReference type="RefSeq" id="WP_284136285.1">
    <property type="nucleotide sequence ID" value="NZ_JASJUT010000001.1"/>
</dbReference>
<dbReference type="Proteomes" id="UP001231915">
    <property type="component" value="Unassembled WGS sequence"/>
</dbReference>
<evidence type="ECO:0000313" key="2">
    <source>
        <dbReference type="EMBL" id="MDK2594030.1"/>
    </source>
</evidence>
<evidence type="ECO:0000313" key="3">
    <source>
        <dbReference type="Proteomes" id="UP001231915"/>
    </source>
</evidence>
<organism evidence="2 3">
    <name type="scientific">Pseudoalteromonas obscura</name>
    <dbReference type="NCBI Taxonomy" id="3048491"/>
    <lineage>
        <taxon>Bacteria</taxon>
        <taxon>Pseudomonadati</taxon>
        <taxon>Pseudomonadota</taxon>
        <taxon>Gammaproteobacteria</taxon>
        <taxon>Alteromonadales</taxon>
        <taxon>Pseudoalteromonadaceae</taxon>
        <taxon>Pseudoalteromonas</taxon>
    </lineage>
</organism>
<keyword evidence="1" id="KW-0732">Signal</keyword>
<protein>
    <recommendedName>
        <fullName evidence="4">WD40-like Beta Propeller Repeat</fullName>
    </recommendedName>
</protein>
<name>A0ABT7EFG3_9GAMM</name>
<proteinExistence type="predicted"/>
<feature type="chain" id="PRO_5045803894" description="WD40-like Beta Propeller Repeat" evidence="1">
    <location>
        <begin position="24"/>
        <end position="286"/>
    </location>
</feature>
<dbReference type="SUPFAM" id="SSF82171">
    <property type="entry name" value="DPP6 N-terminal domain-like"/>
    <property type="match status" value="1"/>
</dbReference>
<dbReference type="InterPro" id="IPR011042">
    <property type="entry name" value="6-blade_b-propeller_TolB-like"/>
</dbReference>
<evidence type="ECO:0000256" key="1">
    <source>
        <dbReference type="SAM" id="SignalP"/>
    </source>
</evidence>
<reference evidence="2 3" key="1">
    <citation type="submission" date="2023-05" db="EMBL/GenBank/DDBJ databases">
        <title>Pseudoalteromonas ardens sp. nov., Pseudoalteromonas obscura sp. nov., and Pseudoalteromonas umbrosa sp. nov., isolated from the coral Montipora capitata.</title>
        <authorList>
            <person name="Thomas E.M."/>
            <person name="Smith E.M."/>
            <person name="Papke E."/>
            <person name="Shlafstein M.D."/>
            <person name="Oline D.K."/>
            <person name="Videau P."/>
            <person name="Saw J.H."/>
            <person name="Strangman W.K."/>
            <person name="Ushijima B."/>
        </authorList>
    </citation>
    <scope>NUCLEOTIDE SEQUENCE [LARGE SCALE GENOMIC DNA]</scope>
    <source>
        <strain evidence="2 3">P94</strain>
    </source>
</reference>